<keyword evidence="2" id="KW-0812">Transmembrane</keyword>
<evidence type="ECO:0000313" key="3">
    <source>
        <dbReference type="EMBL" id="AIY19025.1"/>
    </source>
</evidence>
<feature type="region of interest" description="Disordered" evidence="1">
    <location>
        <begin position="159"/>
        <end position="214"/>
    </location>
</feature>
<evidence type="ECO:0000313" key="4">
    <source>
        <dbReference type="Proteomes" id="UP000030300"/>
    </source>
</evidence>
<protein>
    <submittedName>
        <fullName evidence="3">Uncharacterized protein</fullName>
    </submittedName>
</protein>
<dbReference type="Proteomes" id="UP000030300">
    <property type="component" value="Chromosome"/>
</dbReference>
<sequence length="355" mass="37639">MTKEEPRPGQATLAGALIIGGSVILVLAAWQRIATLRTLEVQESFEKVVRDPMLSELGWTADDFSMLVRVLCIVGAAAATAAAILGVQVYKRSTSARIALTALTPFLFLGGLVSDGFLTPMVLVGIALLWLQPTRDWYAGRPWVKRYEERRAARLAALRPPASTAPGQPPAPAAPAPAPAPAPTAGAPRPLTGPAPIPPRHPGQRRRTAAERGPRPPALRLACVLTWASSALAVVGLGFGATFASRLGEEIFAQMTREQPKMLEAYQLTESELVATLYLLFVGGALWAVGATVLAGLAYLGHNWARIVLAVSGAAAAAVALFFTLALWPLVVLVGMLGAATWLLTRPEVGRWFLP</sequence>
<keyword evidence="4" id="KW-1185">Reference proteome</keyword>
<accession>A0A0A1DUG4</accession>
<dbReference type="EMBL" id="CP009896">
    <property type="protein sequence ID" value="AIY19025.1"/>
    <property type="molecule type" value="Genomic_DNA"/>
</dbReference>
<dbReference type="AlphaFoldDB" id="A0A0A1DUG4"/>
<feature type="compositionally biased region" description="Pro residues" evidence="1">
    <location>
        <begin position="167"/>
        <end position="182"/>
    </location>
</feature>
<dbReference type="RefSeq" id="WP_038681852.1">
    <property type="nucleotide sequence ID" value="NZ_BJMC01000015.1"/>
</dbReference>
<feature type="transmembrane region" description="Helical" evidence="2">
    <location>
        <begin position="221"/>
        <end position="244"/>
    </location>
</feature>
<evidence type="ECO:0000256" key="2">
    <source>
        <dbReference type="SAM" id="Phobius"/>
    </source>
</evidence>
<dbReference type="eggNOG" id="COG1716">
    <property type="taxonomic scope" value="Bacteria"/>
</dbReference>
<dbReference type="HOGENOM" id="CLU_780396_0_0_11"/>
<keyword evidence="2" id="KW-1133">Transmembrane helix</keyword>
<feature type="transmembrane region" description="Helical" evidence="2">
    <location>
        <begin position="277"/>
        <end position="300"/>
    </location>
</feature>
<feature type="compositionally biased region" description="Pro residues" evidence="1">
    <location>
        <begin position="191"/>
        <end position="201"/>
    </location>
</feature>
<evidence type="ECO:0000256" key="1">
    <source>
        <dbReference type="SAM" id="MobiDB-lite"/>
    </source>
</evidence>
<organism evidence="3 4">
    <name type="scientific">Nocardioides simplex</name>
    <name type="common">Arthrobacter simplex</name>
    <dbReference type="NCBI Taxonomy" id="2045"/>
    <lineage>
        <taxon>Bacteria</taxon>
        <taxon>Bacillati</taxon>
        <taxon>Actinomycetota</taxon>
        <taxon>Actinomycetes</taxon>
        <taxon>Propionibacteriales</taxon>
        <taxon>Nocardioidaceae</taxon>
        <taxon>Pimelobacter</taxon>
    </lineage>
</organism>
<feature type="transmembrane region" description="Helical" evidence="2">
    <location>
        <begin position="106"/>
        <end position="131"/>
    </location>
</feature>
<dbReference type="GeneID" id="96611768"/>
<keyword evidence="2" id="KW-0472">Membrane</keyword>
<feature type="transmembrane region" description="Helical" evidence="2">
    <location>
        <begin position="12"/>
        <end position="30"/>
    </location>
</feature>
<feature type="transmembrane region" description="Helical" evidence="2">
    <location>
        <begin position="66"/>
        <end position="86"/>
    </location>
</feature>
<proteinExistence type="predicted"/>
<dbReference type="STRING" id="2045.KR76_23665"/>
<reference evidence="3 4" key="1">
    <citation type="journal article" date="2015" name="Genome Announc.">
        <title>Complete Genome Sequence of Steroid-Transforming Nocardioides simplex VKM Ac-2033D.</title>
        <authorList>
            <person name="Shtratnikova V.Y."/>
            <person name="Schelkunov M.I."/>
            <person name="Pekov Y.A."/>
            <person name="Fokina V.V."/>
            <person name="Logacheva M.D."/>
            <person name="Sokolov S.L."/>
            <person name="Bragin E.Y."/>
            <person name="Ashapkin V.V."/>
            <person name="Donova M.V."/>
        </authorList>
    </citation>
    <scope>NUCLEOTIDE SEQUENCE [LARGE SCALE GENOMIC DNA]</scope>
    <source>
        <strain evidence="3 4">VKM Ac-2033D</strain>
    </source>
</reference>
<dbReference type="OrthoDB" id="3818504at2"/>
<gene>
    <name evidence="3" type="ORF">KR76_23665</name>
</gene>
<feature type="transmembrane region" description="Helical" evidence="2">
    <location>
        <begin position="307"/>
        <end position="340"/>
    </location>
</feature>
<name>A0A0A1DUG4_NOCSI</name>
<dbReference type="KEGG" id="psim:KR76_23665"/>